<name>A0A3R9NB82_9BACT</name>
<accession>A0A3R9NB82</accession>
<keyword evidence="1" id="KW-0472">Membrane</keyword>
<comment type="caution">
    <text evidence="2">The sequence shown here is derived from an EMBL/GenBank/DDBJ whole genome shotgun (WGS) entry which is preliminary data.</text>
</comment>
<keyword evidence="1" id="KW-1133">Transmembrane helix</keyword>
<feature type="transmembrane region" description="Helical" evidence="1">
    <location>
        <begin position="48"/>
        <end position="70"/>
    </location>
</feature>
<evidence type="ECO:0000313" key="2">
    <source>
        <dbReference type="EMBL" id="RSK43205.1"/>
    </source>
</evidence>
<feature type="transmembrane region" description="Helical" evidence="1">
    <location>
        <begin position="9"/>
        <end position="28"/>
    </location>
</feature>
<dbReference type="EMBL" id="RWIT01000024">
    <property type="protein sequence ID" value="RSK43205.1"/>
    <property type="molecule type" value="Genomic_DNA"/>
</dbReference>
<gene>
    <name evidence="2" type="ORF">EI291_21960</name>
</gene>
<dbReference type="Proteomes" id="UP000273500">
    <property type="component" value="Unassembled WGS sequence"/>
</dbReference>
<protein>
    <submittedName>
        <fullName evidence="2">Uncharacterized protein</fullName>
    </submittedName>
</protein>
<proteinExistence type="predicted"/>
<keyword evidence="1" id="KW-0812">Transmembrane</keyword>
<dbReference type="AlphaFoldDB" id="A0A3R9NB82"/>
<keyword evidence="3" id="KW-1185">Reference proteome</keyword>
<feature type="transmembrane region" description="Helical" evidence="1">
    <location>
        <begin position="82"/>
        <end position="103"/>
    </location>
</feature>
<evidence type="ECO:0000256" key="1">
    <source>
        <dbReference type="SAM" id="Phobius"/>
    </source>
</evidence>
<reference evidence="2 3" key="1">
    <citation type="submission" date="2018-12" db="EMBL/GenBank/DDBJ databases">
        <authorList>
            <person name="Feng G."/>
            <person name="Zhu H."/>
        </authorList>
    </citation>
    <scope>NUCLEOTIDE SEQUENCE [LARGE SCALE GENOMIC DNA]</scope>
    <source>
        <strain evidence="2 3">KCTC 12533</strain>
    </source>
</reference>
<dbReference type="OrthoDB" id="888851at2"/>
<organism evidence="2 3">
    <name type="scientific">Hymenobacter rigui</name>
    <dbReference type="NCBI Taxonomy" id="334424"/>
    <lineage>
        <taxon>Bacteria</taxon>
        <taxon>Pseudomonadati</taxon>
        <taxon>Bacteroidota</taxon>
        <taxon>Cytophagia</taxon>
        <taxon>Cytophagales</taxon>
        <taxon>Hymenobacteraceae</taxon>
        <taxon>Hymenobacter</taxon>
    </lineage>
</organism>
<dbReference type="RefSeq" id="WP_125424435.1">
    <property type="nucleotide sequence ID" value="NZ_RWIT01000024.1"/>
</dbReference>
<sequence length="107" mass="11549">MGNTTKKQLFAIVILAILNFLVSTFTVGDGRDLAGHVVEGQSEAMRGATIRTLFLGIQLISFLLGSLLALVPYKGKPYKVKVVPFSLTIAICLQLALLLMGVVKLFL</sequence>
<evidence type="ECO:0000313" key="3">
    <source>
        <dbReference type="Proteomes" id="UP000273500"/>
    </source>
</evidence>